<dbReference type="PANTHER" id="PTHR42943">
    <property type="entry name" value="GLUTATHIONE S-TRANSFERASE KAPPA"/>
    <property type="match status" value="1"/>
</dbReference>
<evidence type="ECO:0000313" key="3">
    <source>
        <dbReference type="Proteomes" id="UP001501565"/>
    </source>
</evidence>
<name>A0ABP7MEF8_9GAMM</name>
<dbReference type="InterPro" id="IPR051924">
    <property type="entry name" value="GST_Kappa/NadH"/>
</dbReference>
<gene>
    <name evidence="2" type="ORF">GCM10022277_14940</name>
</gene>
<dbReference type="RefSeq" id="WP_344797066.1">
    <property type="nucleotide sequence ID" value="NZ_BAABBN010000004.1"/>
</dbReference>
<proteinExistence type="predicted"/>
<sequence>MCSKRLRNARYYLSEFVRVSTRQNHHATFYFDLDDPYSTIMLPVLIEMEQAFQISFDIQVVEPRKPEFIPEQDAQERYSLIDAGYLAQAWGLDFPNLIPNQKRLKPEALRLLLLHRNTTSEWLELATKVTDAYWHGDFSVLHKLIANEKALDMFDVAGVLKNNTEQLYNSGYYSGSSIHYRGEWYWGLDRLYLLKNRLQKFSAQEHKALYYPDWGRVRVPSRPQDNVDMYFSFRSPYSYIAIARLMQHKNKYPIDEISFLPVLPMVTRGLPVPRAKKLFILKDAARIAHFENIPFGRVRDPLGDGVSSCMALYFHAPKEQQFDLIYKLMTDIWSLGKDVSQETYINDICKQFSIQPDKVHKSLKTKDYEDNLSNNMKNLSRLGLWGVPSFSKGKLTAWGQDRMPLVFSRAFQ</sequence>
<dbReference type="InterPro" id="IPR001853">
    <property type="entry name" value="DSBA-like_thioredoxin_dom"/>
</dbReference>
<accession>A0ABP7MEF8</accession>
<reference evidence="3" key="1">
    <citation type="journal article" date="2019" name="Int. J. Syst. Evol. Microbiol.">
        <title>The Global Catalogue of Microorganisms (GCM) 10K type strain sequencing project: providing services to taxonomists for standard genome sequencing and annotation.</title>
        <authorList>
            <consortium name="The Broad Institute Genomics Platform"/>
            <consortium name="The Broad Institute Genome Sequencing Center for Infectious Disease"/>
            <person name="Wu L."/>
            <person name="Ma J."/>
        </authorList>
    </citation>
    <scope>NUCLEOTIDE SEQUENCE [LARGE SCALE GENOMIC DNA]</scope>
    <source>
        <strain evidence="3">JCM 17551</strain>
    </source>
</reference>
<dbReference type="Pfam" id="PF01323">
    <property type="entry name" value="DSBA"/>
    <property type="match status" value="1"/>
</dbReference>
<protein>
    <submittedName>
        <fullName evidence="2">DsbA family protein</fullName>
    </submittedName>
</protein>
<dbReference type="InterPro" id="IPR036249">
    <property type="entry name" value="Thioredoxin-like_sf"/>
</dbReference>
<comment type="caution">
    <text evidence="2">The sequence shown here is derived from an EMBL/GenBank/DDBJ whole genome shotgun (WGS) entry which is preliminary data.</text>
</comment>
<evidence type="ECO:0000259" key="1">
    <source>
        <dbReference type="Pfam" id="PF01323"/>
    </source>
</evidence>
<dbReference type="PANTHER" id="PTHR42943:SF2">
    <property type="entry name" value="GLUTATHIONE S-TRANSFERASE KAPPA 1"/>
    <property type="match status" value="1"/>
</dbReference>
<dbReference type="Gene3D" id="3.40.30.10">
    <property type="entry name" value="Glutaredoxin"/>
    <property type="match status" value="2"/>
</dbReference>
<keyword evidence="3" id="KW-1185">Reference proteome</keyword>
<dbReference type="EMBL" id="BAABBN010000004">
    <property type="protein sequence ID" value="GAA3920358.1"/>
    <property type="molecule type" value="Genomic_DNA"/>
</dbReference>
<evidence type="ECO:0000313" key="2">
    <source>
        <dbReference type="EMBL" id="GAA3920358.1"/>
    </source>
</evidence>
<feature type="domain" description="DSBA-like thioredoxin" evidence="1">
    <location>
        <begin position="227"/>
        <end position="405"/>
    </location>
</feature>
<organism evidence="2 3">
    <name type="scientific">Litoribacillus peritrichatus</name>
    <dbReference type="NCBI Taxonomy" id="718191"/>
    <lineage>
        <taxon>Bacteria</taxon>
        <taxon>Pseudomonadati</taxon>
        <taxon>Pseudomonadota</taxon>
        <taxon>Gammaproteobacteria</taxon>
        <taxon>Oceanospirillales</taxon>
        <taxon>Oceanospirillaceae</taxon>
        <taxon>Litoribacillus</taxon>
    </lineage>
</organism>
<dbReference type="SUPFAM" id="SSF52833">
    <property type="entry name" value="Thioredoxin-like"/>
    <property type="match status" value="2"/>
</dbReference>
<dbReference type="Proteomes" id="UP001501565">
    <property type="component" value="Unassembled WGS sequence"/>
</dbReference>